<dbReference type="AlphaFoldDB" id="A0A803PTD9"/>
<protein>
    <submittedName>
        <fullName evidence="2">Uncharacterized protein</fullName>
    </submittedName>
</protein>
<evidence type="ECO:0000256" key="1">
    <source>
        <dbReference type="SAM" id="MobiDB-lite"/>
    </source>
</evidence>
<proteinExistence type="predicted"/>
<dbReference type="Proteomes" id="UP000596661">
    <property type="component" value="Chromosome 6"/>
</dbReference>
<dbReference type="Gramene" id="evm.model.06.1175">
    <property type="protein sequence ID" value="cds.evm.model.06.1175"/>
    <property type="gene ID" value="evm.TU.06.1175"/>
</dbReference>
<reference evidence="2" key="1">
    <citation type="submission" date="2018-11" db="EMBL/GenBank/DDBJ databases">
        <authorList>
            <person name="Grassa J C."/>
        </authorList>
    </citation>
    <scope>NUCLEOTIDE SEQUENCE [LARGE SCALE GENOMIC DNA]</scope>
</reference>
<feature type="region of interest" description="Disordered" evidence="1">
    <location>
        <begin position="1"/>
        <end position="32"/>
    </location>
</feature>
<reference evidence="2" key="2">
    <citation type="submission" date="2021-03" db="UniProtKB">
        <authorList>
            <consortium name="EnsemblPlants"/>
        </authorList>
    </citation>
    <scope>IDENTIFICATION</scope>
</reference>
<accession>A0A803PTD9</accession>
<evidence type="ECO:0000313" key="2">
    <source>
        <dbReference type="EnsemblPlants" id="cds.evm.model.06.1175"/>
    </source>
</evidence>
<keyword evidence="3" id="KW-1185">Reference proteome</keyword>
<organism evidence="2 3">
    <name type="scientific">Cannabis sativa</name>
    <name type="common">Hemp</name>
    <name type="synonym">Marijuana</name>
    <dbReference type="NCBI Taxonomy" id="3483"/>
    <lineage>
        <taxon>Eukaryota</taxon>
        <taxon>Viridiplantae</taxon>
        <taxon>Streptophyta</taxon>
        <taxon>Embryophyta</taxon>
        <taxon>Tracheophyta</taxon>
        <taxon>Spermatophyta</taxon>
        <taxon>Magnoliopsida</taxon>
        <taxon>eudicotyledons</taxon>
        <taxon>Gunneridae</taxon>
        <taxon>Pentapetalae</taxon>
        <taxon>rosids</taxon>
        <taxon>fabids</taxon>
        <taxon>Rosales</taxon>
        <taxon>Cannabaceae</taxon>
        <taxon>Cannabis</taxon>
    </lineage>
</organism>
<sequence>MGNKRGWGLKSLMGTGTGRALPANSPPRVHPYSQRQSMFNIKKNGSRNHRVHIDQGKDLYVIYHQGSRNGQIDAMQSRVRRVPNSDGTMTFVLGIIELGSSEHGESNLGLVLSPRQGRGGLLCPR</sequence>
<dbReference type="EMBL" id="UZAU01000596">
    <property type="status" value="NOT_ANNOTATED_CDS"/>
    <property type="molecule type" value="Genomic_DNA"/>
</dbReference>
<evidence type="ECO:0000313" key="3">
    <source>
        <dbReference type="Proteomes" id="UP000596661"/>
    </source>
</evidence>
<name>A0A803PTD9_CANSA</name>
<dbReference type="EnsemblPlants" id="evm.model.06.1175">
    <property type="protein sequence ID" value="cds.evm.model.06.1175"/>
    <property type="gene ID" value="evm.TU.06.1175"/>
</dbReference>